<feature type="domain" description="HTH lysR-type" evidence="5">
    <location>
        <begin position="1"/>
        <end position="58"/>
    </location>
</feature>
<dbReference type="InterPro" id="IPR036388">
    <property type="entry name" value="WH-like_DNA-bd_sf"/>
</dbReference>
<evidence type="ECO:0000256" key="1">
    <source>
        <dbReference type="ARBA" id="ARBA00009437"/>
    </source>
</evidence>
<dbReference type="InterPro" id="IPR000847">
    <property type="entry name" value="LysR_HTH_N"/>
</dbReference>
<evidence type="ECO:0000313" key="7">
    <source>
        <dbReference type="Proteomes" id="UP000321389"/>
    </source>
</evidence>
<dbReference type="Gene3D" id="3.40.190.290">
    <property type="match status" value="1"/>
</dbReference>
<dbReference type="PANTHER" id="PTHR30537">
    <property type="entry name" value="HTH-TYPE TRANSCRIPTIONAL REGULATOR"/>
    <property type="match status" value="1"/>
</dbReference>
<dbReference type="RefSeq" id="WP_146299577.1">
    <property type="nucleotide sequence ID" value="NZ_CP042301.2"/>
</dbReference>
<comment type="similarity">
    <text evidence="1">Belongs to the LysR transcriptional regulatory family.</text>
</comment>
<dbReference type="GO" id="GO:0003677">
    <property type="term" value="F:DNA binding"/>
    <property type="evidence" value="ECO:0007669"/>
    <property type="project" value="UniProtKB-KW"/>
</dbReference>
<evidence type="ECO:0000256" key="4">
    <source>
        <dbReference type="ARBA" id="ARBA00023163"/>
    </source>
</evidence>
<organism evidence="6 7">
    <name type="scientific">Nitratireductor mangrovi</name>
    <dbReference type="NCBI Taxonomy" id="2599600"/>
    <lineage>
        <taxon>Bacteria</taxon>
        <taxon>Pseudomonadati</taxon>
        <taxon>Pseudomonadota</taxon>
        <taxon>Alphaproteobacteria</taxon>
        <taxon>Hyphomicrobiales</taxon>
        <taxon>Phyllobacteriaceae</taxon>
        <taxon>Nitratireductor</taxon>
    </lineage>
</organism>
<dbReference type="PROSITE" id="PS50931">
    <property type="entry name" value="HTH_LYSR"/>
    <property type="match status" value="1"/>
</dbReference>
<evidence type="ECO:0000313" key="6">
    <source>
        <dbReference type="EMBL" id="QDZ00932.1"/>
    </source>
</evidence>
<reference evidence="6" key="1">
    <citation type="submission" date="2020-04" db="EMBL/GenBank/DDBJ databases">
        <title>Nitratireductor sp. nov. isolated from mangrove soil.</title>
        <authorList>
            <person name="Ye Y."/>
        </authorList>
    </citation>
    <scope>NUCLEOTIDE SEQUENCE</scope>
    <source>
        <strain evidence="6">SY7</strain>
    </source>
</reference>
<protein>
    <submittedName>
        <fullName evidence="6">LysR family transcriptional regulator</fullName>
    </submittedName>
</protein>
<proteinExistence type="inferred from homology"/>
<dbReference type="Gene3D" id="1.10.10.10">
    <property type="entry name" value="Winged helix-like DNA-binding domain superfamily/Winged helix DNA-binding domain"/>
    <property type="match status" value="1"/>
</dbReference>
<dbReference type="SUPFAM" id="SSF46785">
    <property type="entry name" value="Winged helix' DNA-binding domain"/>
    <property type="match status" value="1"/>
</dbReference>
<keyword evidence="3" id="KW-0238">DNA-binding</keyword>
<dbReference type="Pfam" id="PF03466">
    <property type="entry name" value="LysR_substrate"/>
    <property type="match status" value="1"/>
</dbReference>
<dbReference type="AlphaFoldDB" id="A0A5B8KZF8"/>
<dbReference type="InterPro" id="IPR058163">
    <property type="entry name" value="LysR-type_TF_proteobact-type"/>
</dbReference>
<dbReference type="InterPro" id="IPR036390">
    <property type="entry name" value="WH_DNA-bd_sf"/>
</dbReference>
<accession>A0A5B8KZF8</accession>
<dbReference type="OrthoDB" id="9786526at2"/>
<keyword evidence="2" id="KW-0805">Transcription regulation</keyword>
<dbReference type="EMBL" id="CP042301">
    <property type="protein sequence ID" value="QDZ00932.1"/>
    <property type="molecule type" value="Genomic_DNA"/>
</dbReference>
<sequence>MDTNLLRIFADVANQPSFAAVARERAVDASSVSRAIAQLEAELGVRLFHRTTRTMALTEAGELYLARIRPLLDELERAREEVLSARTSPSGTLRLTASVAFGTVCLMPLVPEFRRLYPDLRLELLLTDDNLDLVTERIDLALRLAPSFRADLVGVRLMPTRYHVVASPDHAASLGPRLSPKDIRDMSCLLLNLPEFRTGWLFAKDKADDVVEVPVRGDIVISNVLALRDAALAGLGPTLLADWLVRDDLRAGRLVDLYPGHRVTATSFDTGAWLVYPSRRFLPRRTRLTIDFLRSKFLGMVAAAPA</sequence>
<keyword evidence="7" id="KW-1185">Reference proteome</keyword>
<dbReference type="PANTHER" id="PTHR30537:SF5">
    <property type="entry name" value="HTH-TYPE TRANSCRIPTIONAL ACTIVATOR TTDR-RELATED"/>
    <property type="match status" value="1"/>
</dbReference>
<dbReference type="KEGG" id="niy:FQ775_11375"/>
<evidence type="ECO:0000259" key="5">
    <source>
        <dbReference type="PROSITE" id="PS50931"/>
    </source>
</evidence>
<dbReference type="InterPro" id="IPR005119">
    <property type="entry name" value="LysR_subst-bd"/>
</dbReference>
<gene>
    <name evidence="6" type="ORF">FQ775_11375</name>
</gene>
<evidence type="ECO:0000256" key="2">
    <source>
        <dbReference type="ARBA" id="ARBA00023015"/>
    </source>
</evidence>
<name>A0A5B8KZF8_9HYPH</name>
<dbReference type="Proteomes" id="UP000321389">
    <property type="component" value="Chromosome"/>
</dbReference>
<keyword evidence="4" id="KW-0804">Transcription</keyword>
<dbReference type="Pfam" id="PF00126">
    <property type="entry name" value="HTH_1"/>
    <property type="match status" value="1"/>
</dbReference>
<dbReference type="GO" id="GO:0003700">
    <property type="term" value="F:DNA-binding transcription factor activity"/>
    <property type="evidence" value="ECO:0007669"/>
    <property type="project" value="InterPro"/>
</dbReference>
<dbReference type="FunFam" id="1.10.10.10:FF:000001">
    <property type="entry name" value="LysR family transcriptional regulator"/>
    <property type="match status" value="1"/>
</dbReference>
<evidence type="ECO:0000256" key="3">
    <source>
        <dbReference type="ARBA" id="ARBA00023125"/>
    </source>
</evidence>
<dbReference type="CDD" id="cd08422">
    <property type="entry name" value="PBP2_CrgA_like"/>
    <property type="match status" value="1"/>
</dbReference>
<dbReference type="SUPFAM" id="SSF53850">
    <property type="entry name" value="Periplasmic binding protein-like II"/>
    <property type="match status" value="1"/>
</dbReference>